<dbReference type="GO" id="GO:0004672">
    <property type="term" value="F:protein kinase activity"/>
    <property type="evidence" value="ECO:0007669"/>
    <property type="project" value="InterPro"/>
</dbReference>
<dbReference type="SUPFAM" id="SSF56112">
    <property type="entry name" value="Protein kinase-like (PK-like)"/>
    <property type="match status" value="1"/>
</dbReference>
<evidence type="ECO:0000256" key="6">
    <source>
        <dbReference type="ARBA" id="ARBA00022989"/>
    </source>
</evidence>
<accession>B8LK76</accession>
<dbReference type="InterPro" id="IPR032675">
    <property type="entry name" value="LRR_dom_sf"/>
</dbReference>
<keyword evidence="3 9" id="KW-0812">Transmembrane</keyword>
<dbReference type="Pfam" id="PF08263">
    <property type="entry name" value="LRRNT_2"/>
    <property type="match status" value="1"/>
</dbReference>
<keyword evidence="8" id="KW-0325">Glycoprotein</keyword>
<dbReference type="InterPro" id="IPR001245">
    <property type="entry name" value="Ser-Thr/Tyr_kinase_cat_dom"/>
</dbReference>
<dbReference type="SUPFAM" id="SSF52058">
    <property type="entry name" value="L domain-like"/>
    <property type="match status" value="1"/>
</dbReference>
<dbReference type="PROSITE" id="PS50011">
    <property type="entry name" value="PROTEIN_KINASE_DOM"/>
    <property type="match status" value="1"/>
</dbReference>
<dbReference type="InterPro" id="IPR011009">
    <property type="entry name" value="Kinase-like_dom_sf"/>
</dbReference>
<organism evidence="12">
    <name type="scientific">Picea sitchensis</name>
    <name type="common">Sitka spruce</name>
    <name type="synonym">Pinus sitchensis</name>
    <dbReference type="NCBI Taxonomy" id="3332"/>
    <lineage>
        <taxon>Eukaryota</taxon>
        <taxon>Viridiplantae</taxon>
        <taxon>Streptophyta</taxon>
        <taxon>Embryophyta</taxon>
        <taxon>Tracheophyta</taxon>
        <taxon>Spermatophyta</taxon>
        <taxon>Pinopsida</taxon>
        <taxon>Pinidae</taxon>
        <taxon>Conifers I</taxon>
        <taxon>Pinales</taxon>
        <taxon>Pinaceae</taxon>
        <taxon>Picea</taxon>
    </lineage>
</organism>
<feature type="signal peptide" evidence="10">
    <location>
        <begin position="1"/>
        <end position="26"/>
    </location>
</feature>
<evidence type="ECO:0000259" key="11">
    <source>
        <dbReference type="PROSITE" id="PS50011"/>
    </source>
</evidence>
<evidence type="ECO:0000313" key="12">
    <source>
        <dbReference type="EMBL" id="ABR16056.1"/>
    </source>
</evidence>
<dbReference type="Gene3D" id="3.80.10.10">
    <property type="entry name" value="Ribonuclease Inhibitor"/>
    <property type="match status" value="1"/>
</dbReference>
<dbReference type="InterPro" id="IPR050647">
    <property type="entry name" value="Plant_LRR-RLKs"/>
</dbReference>
<keyword evidence="4 10" id="KW-0732">Signal</keyword>
<evidence type="ECO:0000256" key="1">
    <source>
        <dbReference type="ARBA" id="ARBA00004370"/>
    </source>
</evidence>
<dbReference type="InterPro" id="IPR013210">
    <property type="entry name" value="LRR_N_plant-typ"/>
</dbReference>
<dbReference type="InterPro" id="IPR000719">
    <property type="entry name" value="Prot_kinase_dom"/>
</dbReference>
<dbReference type="Gene3D" id="1.10.510.10">
    <property type="entry name" value="Transferase(Phosphotransferase) domain 1"/>
    <property type="match status" value="1"/>
</dbReference>
<dbReference type="GO" id="GO:0005524">
    <property type="term" value="F:ATP binding"/>
    <property type="evidence" value="ECO:0007669"/>
    <property type="project" value="UniProtKB-KW"/>
</dbReference>
<feature type="chain" id="PRO_5002876895" description="Protein kinase domain-containing protein" evidence="10">
    <location>
        <begin position="27"/>
        <end position="564"/>
    </location>
</feature>
<dbReference type="Pfam" id="PF07714">
    <property type="entry name" value="PK_Tyr_Ser-Thr"/>
    <property type="match status" value="1"/>
</dbReference>
<dbReference type="PANTHER" id="PTHR48056:SF34">
    <property type="entry name" value="LRR RECEPTOR-LIKE SERINE_THREONINE-PROTEIN KINASE ERL1"/>
    <property type="match status" value="1"/>
</dbReference>
<dbReference type="Pfam" id="PF00560">
    <property type="entry name" value="LRR_1"/>
    <property type="match status" value="2"/>
</dbReference>
<evidence type="ECO:0000256" key="8">
    <source>
        <dbReference type="ARBA" id="ARBA00023180"/>
    </source>
</evidence>
<dbReference type="AlphaFoldDB" id="B8LK76"/>
<dbReference type="FunFam" id="3.30.200.20:FF:000428">
    <property type="entry name" value="Inactive LRR receptor-like serine/threonine-protein kinase BIR2"/>
    <property type="match status" value="1"/>
</dbReference>
<reference evidence="12" key="1">
    <citation type="submission" date="2007-06" db="EMBL/GenBank/DDBJ databases">
        <title>Full length cDNA sequences from Sitka Spruce (Picea sitchensis).</title>
        <authorList>
            <person name="Ralph S.G."/>
            <person name="Chun H.E."/>
            <person name="Liao N."/>
            <person name="Ali J."/>
            <person name="Reid K."/>
            <person name="Kolosova N."/>
            <person name="Cooper N."/>
            <person name="Cullis C."/>
            <person name="Jancsik S."/>
            <person name="Moore R."/>
            <person name="Mayo M."/>
            <person name="Wagner S."/>
            <person name="Holt R.A."/>
            <person name="Jones S.J.M."/>
            <person name="Marra M.A."/>
            <person name="Ritland C.E."/>
            <person name="Ritland K."/>
            <person name="Bohlmann J."/>
        </authorList>
    </citation>
    <scope>NUCLEOTIDE SEQUENCE</scope>
    <source>
        <tissue evidence="12">Green portion of the leader tissue</tissue>
    </source>
</reference>
<keyword evidence="2" id="KW-0433">Leucine-rich repeat</keyword>
<evidence type="ECO:0000256" key="10">
    <source>
        <dbReference type="SAM" id="SignalP"/>
    </source>
</evidence>
<sequence length="564" mass="62376">MAAIANLARVCVVVLVLFGPLPASRAVGVSVAAPGPPDVSVITSVPEDDIRCLQTIKRTVKDPHGYLYTWNFNNKTDGFICSFLGIDCWHPNENRVLNIKLPGMSLQGSFPTGFEYCGRMTGLDLSDNNLSGTIPVNLSKWLPYLTSLDLSQNNFHGSIPAEIANCTYLNIIHLQENQLSGEIPWQFSRLDRLKDFNVQSNRLSGPIPTFVNKIEASNFENNSALCGAPLKLCSDITSKKSNPLVIVGASVSGIAVVCVLGIAVWWIFLRSVPKQLADTDEHKWAKQIKGPRSIQVSMFEKRISKIRLVDLMAATNDFSKDNIIGSGRTGTMYKATLQDGSLLAIKRLSSSAQTEKQFKSEMNILGHLQHRNLVPLLGYCVAKNEKLLVYRHMANGSLYERLHDHEIEDGNYLDWTRRLKIGIGAARGLAWLHHSCNPRIIHRNVSSNCILLDENHEAKITDFGLARLMNPVDTHLSTFINGDFGDLGYVAPEYMSTLVATLKGDVYSFGVVLLELVTRQKPIEVTNVQESFKGNLVEWISHLSKNGLVLEAIEGGLCLCSFPS</sequence>
<comment type="subcellular location">
    <subcellularLocation>
        <location evidence="1">Membrane</location>
    </subcellularLocation>
</comment>
<evidence type="ECO:0000256" key="4">
    <source>
        <dbReference type="ARBA" id="ARBA00022729"/>
    </source>
</evidence>
<feature type="domain" description="Protein kinase" evidence="11">
    <location>
        <begin position="318"/>
        <end position="564"/>
    </location>
</feature>
<evidence type="ECO:0000256" key="5">
    <source>
        <dbReference type="ARBA" id="ARBA00022737"/>
    </source>
</evidence>
<dbReference type="InterPro" id="IPR001611">
    <property type="entry name" value="Leu-rich_rpt"/>
</dbReference>
<keyword evidence="7 9" id="KW-0472">Membrane</keyword>
<dbReference type="EMBL" id="EF676134">
    <property type="protein sequence ID" value="ABR16056.1"/>
    <property type="molecule type" value="mRNA"/>
</dbReference>
<keyword evidence="5" id="KW-0677">Repeat</keyword>
<feature type="transmembrane region" description="Helical" evidence="9">
    <location>
        <begin position="244"/>
        <end position="268"/>
    </location>
</feature>
<protein>
    <recommendedName>
        <fullName evidence="11">Protein kinase domain-containing protein</fullName>
    </recommendedName>
</protein>
<name>B8LK76_PICSI</name>
<keyword evidence="6 9" id="KW-1133">Transmembrane helix</keyword>
<evidence type="ECO:0000256" key="7">
    <source>
        <dbReference type="ARBA" id="ARBA00023136"/>
    </source>
</evidence>
<evidence type="ECO:0000256" key="2">
    <source>
        <dbReference type="ARBA" id="ARBA00022614"/>
    </source>
</evidence>
<evidence type="ECO:0000256" key="9">
    <source>
        <dbReference type="SAM" id="Phobius"/>
    </source>
</evidence>
<dbReference type="FunFam" id="3.80.10.10:FF:000400">
    <property type="entry name" value="Nuclear pore complex protein NUP107"/>
    <property type="match status" value="1"/>
</dbReference>
<dbReference type="PANTHER" id="PTHR48056">
    <property type="entry name" value="LRR RECEPTOR-LIKE SERINE/THREONINE-PROTEIN KINASE-RELATED"/>
    <property type="match status" value="1"/>
</dbReference>
<evidence type="ECO:0000256" key="3">
    <source>
        <dbReference type="ARBA" id="ARBA00022692"/>
    </source>
</evidence>
<dbReference type="Gene3D" id="3.30.200.20">
    <property type="entry name" value="Phosphorylase Kinase, domain 1"/>
    <property type="match status" value="1"/>
</dbReference>
<proteinExistence type="evidence at transcript level"/>
<dbReference type="GO" id="GO:0016020">
    <property type="term" value="C:membrane"/>
    <property type="evidence" value="ECO:0007669"/>
    <property type="project" value="UniProtKB-SubCell"/>
</dbReference>